<dbReference type="GO" id="GO:0043565">
    <property type="term" value="F:sequence-specific DNA binding"/>
    <property type="evidence" value="ECO:0007669"/>
    <property type="project" value="InterPro"/>
</dbReference>
<feature type="domain" description="Transposase IS200-like" evidence="1">
    <location>
        <begin position="9"/>
        <end position="123"/>
    </location>
</feature>
<organism evidence="2 3">
    <name type="scientific">Clostridium grantii DSM 8605</name>
    <dbReference type="NCBI Taxonomy" id="1121316"/>
    <lineage>
        <taxon>Bacteria</taxon>
        <taxon>Bacillati</taxon>
        <taxon>Bacillota</taxon>
        <taxon>Clostridia</taxon>
        <taxon>Eubacteriales</taxon>
        <taxon>Clostridiaceae</taxon>
        <taxon>Clostridium</taxon>
    </lineage>
</organism>
<accession>A0A1M5V3M8</accession>
<dbReference type="AlphaFoldDB" id="A0A1M5V3M8"/>
<dbReference type="Gene3D" id="1.10.1750.10">
    <property type="match status" value="1"/>
</dbReference>
<sequence>MCRKARNAVETGTYHIIMRGSSEITLFKSDTDKDRFLNTIKKYQTTFRFKVLAYCIMSTHVHLLIASNGANLSKFMHGINLSYAIYYNKTYKRHGHVFSDRFKSKIVQSEPALKFVSAYIHNNPKDISGYKNKVEDYKYSSLGIYLGIHEDVLNIVDSSIILNYYDTNKIIARKNYFTFVKARQALKDSLSNTEQICDSLNNVYDEYNTLLLEIKNFELNKDHWQYTSGKSETTKRVKPEDIISFICNNTNINNYDLQIKYRRNTTEFRAFSVFLMRSFCDINFKNISSLLGGISVSALCNLCNKGYELIKSNSYYTNILTKFLKEYPA</sequence>
<dbReference type="STRING" id="1121316.SAMN02745207_02050"/>
<evidence type="ECO:0000259" key="1">
    <source>
        <dbReference type="SMART" id="SM01321"/>
    </source>
</evidence>
<dbReference type="SMART" id="SM01321">
    <property type="entry name" value="Y1_Tnp"/>
    <property type="match status" value="1"/>
</dbReference>
<dbReference type="GO" id="GO:0004803">
    <property type="term" value="F:transposase activity"/>
    <property type="evidence" value="ECO:0007669"/>
    <property type="project" value="InterPro"/>
</dbReference>
<dbReference type="RefSeq" id="WP_084133505.1">
    <property type="nucleotide sequence ID" value="NZ_FQXM01000010.1"/>
</dbReference>
<reference evidence="2 3" key="1">
    <citation type="submission" date="2016-11" db="EMBL/GenBank/DDBJ databases">
        <authorList>
            <person name="Jaros S."/>
            <person name="Januszkiewicz K."/>
            <person name="Wedrychowicz H."/>
        </authorList>
    </citation>
    <scope>NUCLEOTIDE SEQUENCE [LARGE SCALE GENOMIC DNA]</scope>
    <source>
        <strain evidence="2 3">DSM 8605</strain>
    </source>
</reference>
<dbReference type="InterPro" id="IPR010921">
    <property type="entry name" value="Trp_repressor/repl_initiator"/>
</dbReference>
<dbReference type="Gene3D" id="3.30.70.1290">
    <property type="entry name" value="Transposase IS200-like"/>
    <property type="match status" value="1"/>
</dbReference>
<dbReference type="GO" id="GO:0006313">
    <property type="term" value="P:DNA transposition"/>
    <property type="evidence" value="ECO:0007669"/>
    <property type="project" value="InterPro"/>
</dbReference>
<dbReference type="PANTHER" id="PTHR34322">
    <property type="entry name" value="TRANSPOSASE, Y1_TNP DOMAIN-CONTAINING"/>
    <property type="match status" value="1"/>
</dbReference>
<evidence type="ECO:0000313" key="2">
    <source>
        <dbReference type="EMBL" id="SHH69835.1"/>
    </source>
</evidence>
<name>A0A1M5V3M8_9CLOT</name>
<dbReference type="Pfam" id="PF01797">
    <property type="entry name" value="Y1_Tnp"/>
    <property type="match status" value="1"/>
</dbReference>
<dbReference type="InterPro" id="IPR036515">
    <property type="entry name" value="Transposase_17_sf"/>
</dbReference>
<gene>
    <name evidence="2" type="ORF">SAMN02745207_02050</name>
</gene>
<dbReference type="InterPro" id="IPR002686">
    <property type="entry name" value="Transposase_17"/>
</dbReference>
<dbReference type="Proteomes" id="UP000184447">
    <property type="component" value="Unassembled WGS sequence"/>
</dbReference>
<proteinExistence type="predicted"/>
<keyword evidence="3" id="KW-1185">Reference proteome</keyword>
<dbReference type="EMBL" id="FQXM01000010">
    <property type="protein sequence ID" value="SHH69835.1"/>
    <property type="molecule type" value="Genomic_DNA"/>
</dbReference>
<evidence type="ECO:0000313" key="3">
    <source>
        <dbReference type="Proteomes" id="UP000184447"/>
    </source>
</evidence>
<dbReference type="SUPFAM" id="SSF143422">
    <property type="entry name" value="Transposase IS200-like"/>
    <property type="match status" value="1"/>
</dbReference>
<dbReference type="SUPFAM" id="SSF48295">
    <property type="entry name" value="TrpR-like"/>
    <property type="match status" value="1"/>
</dbReference>
<dbReference type="OrthoDB" id="9788881at2"/>
<protein>
    <submittedName>
        <fullName evidence="2">REP element-mobilizing transposase RayT</fullName>
    </submittedName>
</protein>
<dbReference type="PANTHER" id="PTHR34322:SF2">
    <property type="entry name" value="TRANSPOSASE IS200-LIKE DOMAIN-CONTAINING PROTEIN"/>
    <property type="match status" value="1"/>
</dbReference>